<evidence type="ECO:0000256" key="7">
    <source>
        <dbReference type="SAM" id="MobiDB-lite"/>
    </source>
</evidence>
<keyword evidence="4" id="KW-0238">DNA-binding</keyword>
<dbReference type="InterPro" id="IPR059099">
    <property type="entry name" value="GMEB1/2/Spe-44_dom"/>
</dbReference>
<evidence type="ECO:0000313" key="9">
    <source>
        <dbReference type="EMBL" id="CAB3401525.1"/>
    </source>
</evidence>
<keyword evidence="6" id="KW-0539">Nucleus</keyword>
<dbReference type="PROSITE" id="PS50864">
    <property type="entry name" value="SAND"/>
    <property type="match status" value="1"/>
</dbReference>
<evidence type="ECO:0000256" key="4">
    <source>
        <dbReference type="ARBA" id="ARBA00023125"/>
    </source>
</evidence>
<dbReference type="InterPro" id="IPR010919">
    <property type="entry name" value="SAND-like_dom_sf"/>
</dbReference>
<dbReference type="Proteomes" id="UP000494206">
    <property type="component" value="Unassembled WGS sequence"/>
</dbReference>
<dbReference type="OrthoDB" id="5792412at2759"/>
<dbReference type="Pfam" id="PF01342">
    <property type="entry name" value="SAND"/>
    <property type="match status" value="1"/>
</dbReference>
<dbReference type="SMART" id="SM00258">
    <property type="entry name" value="SAND"/>
    <property type="match status" value="1"/>
</dbReference>
<keyword evidence="2" id="KW-0862">Zinc</keyword>
<feature type="domain" description="SAND" evidence="8">
    <location>
        <begin position="10"/>
        <end position="95"/>
    </location>
</feature>
<keyword evidence="1" id="KW-0479">Metal-binding</keyword>
<keyword evidence="5" id="KW-0804">Transcription</keyword>
<sequence>MLTIEGDSNHTSVETKIEPSCIPIQCGLLEGKLHVKHFFCPGIHEKCIEVCGEIELITPKEFTIRANKDKQKDWKGSIRIGKSNLRTLMERRIFDFHDHLKFCNGRCQSRNYISSKETERSSSRKGSAFSVQSSNETIDQPRRSVVEILAGADITDLVSKVLNNSSFELTSVSSSPSSSTPMTEEAHDDDKHQQSPMLHDLPKMVKQMESNPLLFWTFMSQNGLANIVLDHMIEKINEMRGLLAYGRVDAVASTLSKAVEALGVADGVAPLAILTQLVKRTTNAAASTSADDDDDDDDADDDNHDKADDDSGETQAKRRRRCADRAPFDITNETFASQSLKLIADMAQEHKPAI</sequence>
<accession>A0A8S1EH69</accession>
<proteinExistence type="predicted"/>
<protein>
    <recommendedName>
        <fullName evidence="8">SAND domain-containing protein</fullName>
    </recommendedName>
</protein>
<reference evidence="9 10" key="1">
    <citation type="submission" date="2020-04" db="EMBL/GenBank/DDBJ databases">
        <authorList>
            <person name="Laetsch R D."/>
            <person name="Stevens L."/>
            <person name="Kumar S."/>
            <person name="Blaxter L. M."/>
        </authorList>
    </citation>
    <scope>NUCLEOTIDE SEQUENCE [LARGE SCALE GENOMIC DNA]</scope>
</reference>
<dbReference type="PANTHER" id="PTHR10417:SF4">
    <property type="entry name" value="SAND DOMAIN-CONTAINING PROTEIN-RELATED"/>
    <property type="match status" value="1"/>
</dbReference>
<comment type="caution">
    <text evidence="9">The sequence shown here is derived from an EMBL/GenBank/DDBJ whole genome shotgun (WGS) entry which is preliminary data.</text>
</comment>
<feature type="region of interest" description="Disordered" evidence="7">
    <location>
        <begin position="282"/>
        <end position="328"/>
    </location>
</feature>
<keyword evidence="3" id="KW-0805">Transcription regulation</keyword>
<dbReference type="Gene3D" id="3.10.390.10">
    <property type="entry name" value="SAND domain-like"/>
    <property type="match status" value="1"/>
</dbReference>
<feature type="compositionally biased region" description="Acidic residues" evidence="7">
    <location>
        <begin position="290"/>
        <end position="302"/>
    </location>
</feature>
<evidence type="ECO:0000256" key="2">
    <source>
        <dbReference type="ARBA" id="ARBA00022833"/>
    </source>
</evidence>
<evidence type="ECO:0000256" key="1">
    <source>
        <dbReference type="ARBA" id="ARBA00022723"/>
    </source>
</evidence>
<evidence type="ECO:0000259" key="8">
    <source>
        <dbReference type="PROSITE" id="PS50864"/>
    </source>
</evidence>
<feature type="compositionally biased region" description="Basic and acidic residues" evidence="7">
    <location>
        <begin position="184"/>
        <end position="193"/>
    </location>
</feature>
<dbReference type="Pfam" id="PF25892">
    <property type="entry name" value="Spe-44"/>
    <property type="match status" value="1"/>
</dbReference>
<gene>
    <name evidence="9" type="ORF">CBOVIS_LOCUS4263</name>
</gene>
<feature type="compositionally biased region" description="Low complexity" evidence="7">
    <location>
        <begin position="170"/>
        <end position="179"/>
    </location>
</feature>
<dbReference type="InterPro" id="IPR000770">
    <property type="entry name" value="SAND_dom"/>
</dbReference>
<evidence type="ECO:0000313" key="10">
    <source>
        <dbReference type="Proteomes" id="UP000494206"/>
    </source>
</evidence>
<evidence type="ECO:0000256" key="5">
    <source>
        <dbReference type="ARBA" id="ARBA00023163"/>
    </source>
</evidence>
<feature type="region of interest" description="Disordered" evidence="7">
    <location>
        <begin position="114"/>
        <end position="136"/>
    </location>
</feature>
<organism evidence="9 10">
    <name type="scientific">Caenorhabditis bovis</name>
    <dbReference type="NCBI Taxonomy" id="2654633"/>
    <lineage>
        <taxon>Eukaryota</taxon>
        <taxon>Metazoa</taxon>
        <taxon>Ecdysozoa</taxon>
        <taxon>Nematoda</taxon>
        <taxon>Chromadorea</taxon>
        <taxon>Rhabditida</taxon>
        <taxon>Rhabditina</taxon>
        <taxon>Rhabditomorpha</taxon>
        <taxon>Rhabditoidea</taxon>
        <taxon>Rhabditidae</taxon>
        <taxon>Peloderinae</taxon>
        <taxon>Caenorhabditis</taxon>
    </lineage>
</organism>
<keyword evidence="10" id="KW-1185">Reference proteome</keyword>
<evidence type="ECO:0000256" key="6">
    <source>
        <dbReference type="ARBA" id="ARBA00023242"/>
    </source>
</evidence>
<dbReference type="GO" id="GO:0046872">
    <property type="term" value="F:metal ion binding"/>
    <property type="evidence" value="ECO:0007669"/>
    <property type="project" value="UniProtKB-KW"/>
</dbReference>
<name>A0A8S1EH69_9PELO</name>
<dbReference type="PANTHER" id="PTHR10417">
    <property type="entry name" value="GLUCOCORTICOID MODULATORY ELEMENT-BINDING PROTEIN"/>
    <property type="match status" value="1"/>
</dbReference>
<evidence type="ECO:0000256" key="3">
    <source>
        <dbReference type="ARBA" id="ARBA00023015"/>
    </source>
</evidence>
<feature type="region of interest" description="Disordered" evidence="7">
    <location>
        <begin position="170"/>
        <end position="195"/>
    </location>
</feature>
<dbReference type="AlphaFoldDB" id="A0A8S1EH69"/>
<dbReference type="GO" id="GO:0003677">
    <property type="term" value="F:DNA binding"/>
    <property type="evidence" value="ECO:0007669"/>
    <property type="project" value="UniProtKB-KW"/>
</dbReference>
<dbReference type="EMBL" id="CADEPM010000003">
    <property type="protein sequence ID" value="CAB3401525.1"/>
    <property type="molecule type" value="Genomic_DNA"/>
</dbReference>
<dbReference type="SUPFAM" id="SSF63763">
    <property type="entry name" value="SAND domain-like"/>
    <property type="match status" value="1"/>
</dbReference>